<keyword evidence="3" id="KW-1185">Reference proteome</keyword>
<reference evidence="3" key="1">
    <citation type="journal article" date="2014" name="Nat. Commun.">
        <title>The emerging biofuel crop Camelina sativa retains a highly undifferentiated hexaploid genome structure.</title>
        <authorList>
            <person name="Kagale S."/>
            <person name="Koh C."/>
            <person name="Nixon J."/>
            <person name="Bollina V."/>
            <person name="Clarke W.E."/>
            <person name="Tuteja R."/>
            <person name="Spillane C."/>
            <person name="Robinson S.J."/>
            <person name="Links M.G."/>
            <person name="Clarke C."/>
            <person name="Higgins E.E."/>
            <person name="Huebert T."/>
            <person name="Sharpe A.G."/>
            <person name="Parkin I.A."/>
        </authorList>
    </citation>
    <scope>NUCLEOTIDE SEQUENCE [LARGE SCALE GENOMIC DNA]</scope>
    <source>
        <strain evidence="3">cv. DH55</strain>
    </source>
</reference>
<accession>A0ABM0WVM1</accession>
<dbReference type="RefSeq" id="XP_010476817.1">
    <property type="nucleotide sequence ID" value="XM_010478515.2"/>
</dbReference>
<sequence>MAEIVKHGKGFHLICIFSICFFILFVLSVNVSADVGSSHMRGVPSEEDQTTTVWLTKIRRTGKNYWAKLRETLDRGQSHFFPPNTYFTGKNDAPMGAGENMKEAATRSFENSKATVEEAARSAAEVVSDSAEAVKEKVKRSFSGGETPHPTGSEEL</sequence>
<evidence type="ECO:0000313" key="3">
    <source>
        <dbReference type="Proteomes" id="UP000694864"/>
    </source>
</evidence>
<dbReference type="Proteomes" id="UP000694864">
    <property type="component" value="Chromosome 17"/>
</dbReference>
<feature type="region of interest" description="Disordered" evidence="1">
    <location>
        <begin position="91"/>
        <end position="156"/>
    </location>
</feature>
<organism evidence="3 4">
    <name type="scientific">Camelina sativa</name>
    <name type="common">False flax</name>
    <name type="synonym">Myagrum sativum</name>
    <dbReference type="NCBI Taxonomy" id="90675"/>
    <lineage>
        <taxon>Eukaryota</taxon>
        <taxon>Viridiplantae</taxon>
        <taxon>Streptophyta</taxon>
        <taxon>Embryophyta</taxon>
        <taxon>Tracheophyta</taxon>
        <taxon>Spermatophyta</taxon>
        <taxon>Magnoliopsida</taxon>
        <taxon>eudicotyledons</taxon>
        <taxon>Gunneridae</taxon>
        <taxon>Pentapetalae</taxon>
        <taxon>rosids</taxon>
        <taxon>malvids</taxon>
        <taxon>Brassicales</taxon>
        <taxon>Brassicaceae</taxon>
        <taxon>Camelineae</taxon>
        <taxon>Camelina</taxon>
    </lineage>
</organism>
<keyword evidence="2" id="KW-0812">Transmembrane</keyword>
<proteinExistence type="predicted"/>
<dbReference type="PANTHER" id="PTHR35463:SF11">
    <property type="entry name" value="TRANSMEMBRANE PROTEIN"/>
    <property type="match status" value="1"/>
</dbReference>
<dbReference type="GeneID" id="104756009"/>
<gene>
    <name evidence="4" type="primary">LOC104756009</name>
</gene>
<evidence type="ECO:0000256" key="2">
    <source>
        <dbReference type="SAM" id="Phobius"/>
    </source>
</evidence>
<reference evidence="4" key="2">
    <citation type="submission" date="2025-08" db="UniProtKB">
        <authorList>
            <consortium name="RefSeq"/>
        </authorList>
    </citation>
    <scope>IDENTIFICATION</scope>
    <source>
        <tissue evidence="4">Leaf</tissue>
    </source>
</reference>
<keyword evidence="2" id="KW-0472">Membrane</keyword>
<protein>
    <submittedName>
        <fullName evidence="4">Uncharacterized protein LOC104756009</fullName>
    </submittedName>
</protein>
<dbReference type="PANTHER" id="PTHR35463">
    <property type="entry name" value="TRANSMEMBRANE PROTEIN"/>
    <property type="match status" value="1"/>
</dbReference>
<evidence type="ECO:0000256" key="1">
    <source>
        <dbReference type="SAM" id="MobiDB-lite"/>
    </source>
</evidence>
<feature type="compositionally biased region" description="Low complexity" evidence="1">
    <location>
        <begin position="121"/>
        <end position="131"/>
    </location>
</feature>
<name>A0ABM0WVM1_CAMSA</name>
<keyword evidence="2" id="KW-1133">Transmembrane helix</keyword>
<feature type="transmembrane region" description="Helical" evidence="2">
    <location>
        <begin position="12"/>
        <end position="31"/>
    </location>
</feature>
<evidence type="ECO:0000313" key="4">
    <source>
        <dbReference type="RefSeq" id="XP_010476817.1"/>
    </source>
</evidence>